<gene>
    <name evidence="1" type="ORF">AXFE_18020</name>
</gene>
<evidence type="ECO:0000313" key="1">
    <source>
        <dbReference type="EMBL" id="KJF17339.1"/>
    </source>
</evidence>
<name>A0A0D8HHM7_9ACTN</name>
<evidence type="ECO:0000313" key="2">
    <source>
        <dbReference type="Proteomes" id="UP000032360"/>
    </source>
</evidence>
<dbReference type="AlphaFoldDB" id="A0A0D8HHM7"/>
<organism evidence="1 2">
    <name type="scientific">Acidithrix ferrooxidans</name>
    <dbReference type="NCBI Taxonomy" id="1280514"/>
    <lineage>
        <taxon>Bacteria</taxon>
        <taxon>Bacillati</taxon>
        <taxon>Actinomycetota</taxon>
        <taxon>Acidimicrobiia</taxon>
        <taxon>Acidimicrobiales</taxon>
        <taxon>Acidimicrobiaceae</taxon>
        <taxon>Acidithrix</taxon>
    </lineage>
</organism>
<protein>
    <submittedName>
        <fullName evidence="1">Uncharacterized protein</fullName>
    </submittedName>
</protein>
<sequence>MVVGDSVFPKVVSFQTYQVSQAITISDSDSRISGCGDANTHVLRSRSTNDISKHTYLVSLAKTNLESNSRSSGCGDANTHVLRSRSTNDISKHTYQVS</sequence>
<keyword evidence="2" id="KW-1185">Reference proteome</keyword>
<reference evidence="1 2" key="1">
    <citation type="submission" date="2015-01" db="EMBL/GenBank/DDBJ databases">
        <title>Draft genome of the acidophilic iron oxidizer Acidithrix ferrooxidans strain Py-F3.</title>
        <authorList>
            <person name="Poehlein A."/>
            <person name="Eisen S."/>
            <person name="Schloemann M."/>
            <person name="Johnson B.D."/>
            <person name="Daniel R."/>
            <person name="Muehling M."/>
        </authorList>
    </citation>
    <scope>NUCLEOTIDE SEQUENCE [LARGE SCALE GENOMIC DNA]</scope>
    <source>
        <strain evidence="1 2">Py-F3</strain>
    </source>
</reference>
<dbReference type="EMBL" id="JXYS01000051">
    <property type="protein sequence ID" value="KJF17339.1"/>
    <property type="molecule type" value="Genomic_DNA"/>
</dbReference>
<proteinExistence type="predicted"/>
<accession>A0A0D8HHM7</accession>
<comment type="caution">
    <text evidence="1">The sequence shown here is derived from an EMBL/GenBank/DDBJ whole genome shotgun (WGS) entry which is preliminary data.</text>
</comment>
<dbReference type="Proteomes" id="UP000032360">
    <property type="component" value="Unassembled WGS sequence"/>
</dbReference>